<organism evidence="1 2">
    <name type="scientific">Engystomops pustulosus</name>
    <name type="common">Tungara frog</name>
    <name type="synonym">Physalaemus pustulosus</name>
    <dbReference type="NCBI Taxonomy" id="76066"/>
    <lineage>
        <taxon>Eukaryota</taxon>
        <taxon>Metazoa</taxon>
        <taxon>Chordata</taxon>
        <taxon>Craniata</taxon>
        <taxon>Vertebrata</taxon>
        <taxon>Euteleostomi</taxon>
        <taxon>Amphibia</taxon>
        <taxon>Batrachia</taxon>
        <taxon>Anura</taxon>
        <taxon>Neobatrachia</taxon>
        <taxon>Hyloidea</taxon>
        <taxon>Leptodactylidae</taxon>
        <taxon>Leiuperinae</taxon>
        <taxon>Engystomops</taxon>
    </lineage>
</organism>
<comment type="caution">
    <text evidence="1">The sequence shown here is derived from an EMBL/GenBank/DDBJ whole genome shotgun (WGS) entry which is preliminary data.</text>
</comment>
<keyword evidence="2" id="KW-1185">Reference proteome</keyword>
<evidence type="ECO:0000313" key="2">
    <source>
        <dbReference type="Proteomes" id="UP000824782"/>
    </source>
</evidence>
<gene>
    <name evidence="1" type="ORF">GDO81_010376</name>
</gene>
<reference evidence="1" key="1">
    <citation type="thesis" date="2020" institute="ProQuest LLC" country="789 East Eisenhower Parkway, Ann Arbor, MI, USA">
        <title>Comparative Genomics and Chromosome Evolution.</title>
        <authorList>
            <person name="Mudd A.B."/>
        </authorList>
    </citation>
    <scope>NUCLEOTIDE SEQUENCE</scope>
    <source>
        <strain evidence="1">237g6f4</strain>
        <tissue evidence="1">Blood</tissue>
    </source>
</reference>
<dbReference type="EMBL" id="WNYA01000004">
    <property type="protein sequence ID" value="KAG8578090.1"/>
    <property type="molecule type" value="Genomic_DNA"/>
</dbReference>
<evidence type="ECO:0000313" key="1">
    <source>
        <dbReference type="EMBL" id="KAG8578090.1"/>
    </source>
</evidence>
<accession>A0AAV7BZI8</accession>
<dbReference type="AlphaFoldDB" id="A0AAV7BZI8"/>
<sequence>MPRYFSMTYLLASGTHYKFALCVDQNKDCPTLDIILSPSIKSPQILLEIHRRRALFLVGTSCAHSGCTLWFQSAEYRDFQVQGCCDHHI</sequence>
<protein>
    <submittedName>
        <fullName evidence="1">Uncharacterized protein</fullName>
    </submittedName>
</protein>
<name>A0AAV7BZI8_ENGPU</name>
<dbReference type="Proteomes" id="UP000824782">
    <property type="component" value="Unassembled WGS sequence"/>
</dbReference>
<proteinExistence type="predicted"/>